<dbReference type="VEuPathDB" id="FungiDB:FUN_019430"/>
<evidence type="ECO:0000313" key="4">
    <source>
        <dbReference type="Proteomes" id="UP000232688"/>
    </source>
</evidence>
<keyword evidence="1" id="KW-0863">Zinc-finger</keyword>
<organism evidence="3 4">
    <name type="scientific">Rhizophagus irregularis</name>
    <dbReference type="NCBI Taxonomy" id="588596"/>
    <lineage>
        <taxon>Eukaryota</taxon>
        <taxon>Fungi</taxon>
        <taxon>Fungi incertae sedis</taxon>
        <taxon>Mucoromycota</taxon>
        <taxon>Glomeromycotina</taxon>
        <taxon>Glomeromycetes</taxon>
        <taxon>Glomerales</taxon>
        <taxon>Glomeraceae</taxon>
        <taxon>Rhizophagus</taxon>
    </lineage>
</organism>
<dbReference type="GO" id="GO:0008270">
    <property type="term" value="F:zinc ion binding"/>
    <property type="evidence" value="ECO:0007669"/>
    <property type="project" value="UniProtKB-KW"/>
</dbReference>
<dbReference type="PANTHER" id="PTHR31669:SF306">
    <property type="entry name" value="PROTEIN FAR1-RELATED SEQUENCE"/>
    <property type="match status" value="1"/>
</dbReference>
<dbReference type="GO" id="GO:0006355">
    <property type="term" value="P:regulation of DNA-templated transcription"/>
    <property type="evidence" value="ECO:0007669"/>
    <property type="project" value="InterPro"/>
</dbReference>
<dbReference type="VEuPathDB" id="FungiDB:RhiirFUN_012395"/>
<accession>A0A2N0RGM4</accession>
<dbReference type="EMBL" id="LLXH01000855">
    <property type="protein sequence ID" value="PKC62457.1"/>
    <property type="molecule type" value="Genomic_DNA"/>
</dbReference>
<reference evidence="3 4" key="1">
    <citation type="submission" date="2017-10" db="EMBL/GenBank/DDBJ databases">
        <title>Extensive intraspecific genome diversity in a model arbuscular mycorrhizal fungus.</title>
        <authorList>
            <person name="Chen E.C.H."/>
            <person name="Morin E."/>
            <person name="Baudet D."/>
            <person name="Noel J."/>
            <person name="Ndikumana S."/>
            <person name="Charron P."/>
            <person name="St-Onge C."/>
            <person name="Giorgi J."/>
            <person name="Grigoriev I.V."/>
            <person name="Roux C."/>
            <person name="Martin F.M."/>
            <person name="Corradi N."/>
        </authorList>
    </citation>
    <scope>NUCLEOTIDE SEQUENCE [LARGE SCALE GENOMIC DNA]</scope>
    <source>
        <strain evidence="3 4">A1</strain>
    </source>
</reference>
<dbReference type="VEuPathDB" id="FungiDB:RhiirA1_465097"/>
<dbReference type="InterPro" id="IPR004330">
    <property type="entry name" value="FAR1_DNA_bnd_dom"/>
</dbReference>
<dbReference type="Pfam" id="PF03101">
    <property type="entry name" value="FAR1"/>
    <property type="match status" value="1"/>
</dbReference>
<dbReference type="InterPro" id="IPR007527">
    <property type="entry name" value="Znf_SWIM"/>
</dbReference>
<keyword evidence="1" id="KW-0862">Zinc</keyword>
<dbReference type="Proteomes" id="UP000232688">
    <property type="component" value="Unassembled WGS sequence"/>
</dbReference>
<feature type="domain" description="SWIM-type" evidence="2">
    <location>
        <begin position="425"/>
        <end position="459"/>
    </location>
</feature>
<dbReference type="VEuPathDB" id="FungiDB:RhiirFUN_011313"/>
<keyword evidence="1" id="KW-0479">Metal-binding</keyword>
<evidence type="ECO:0000256" key="1">
    <source>
        <dbReference type="PROSITE-ProRule" id="PRU00325"/>
    </source>
</evidence>
<dbReference type="PROSITE" id="PS50966">
    <property type="entry name" value="ZF_SWIM"/>
    <property type="match status" value="1"/>
</dbReference>
<dbReference type="VEuPathDB" id="FungiDB:FUN_012164"/>
<gene>
    <name evidence="3" type="ORF">RhiirA1_465097</name>
</gene>
<proteinExistence type="predicted"/>
<comment type="caution">
    <text evidence="3">The sequence shown here is derived from an EMBL/GenBank/DDBJ whole genome shotgun (WGS) entry which is preliminary data.</text>
</comment>
<sequence length="679" mass="78642">MASLPPLNIEGTNLIQYGEAIPHLQSCLTLAKGMNFPNFEIAIHYCIEFGRFNGFSVKKKRVEKNNDASIKSRCIDCEYSGRIRDNNKIMIRNKGSKKTKCSWHINLSQPLNVNYVKITKFVNTHNHELLPDNTLFAPQFRGLSEDIKSDIEHYVKCGREFSNSESDGATLLNELFIMQKDDPSFIVIPQVDPFTSRLNGIFWMTSDQQMLYSRYNDVILHDNTALTNHYKWPLSLFVIVDCVIITDANPAMIDILEKDYLKFVSEFYKAQNSLSEEMFERIEGLNGILHREIEASMSLTNTFHKIIERLETENMNKRFLTFKHSKTHYFQPLMVTTSTYHAKLIGDNDIFELLHCQDELDLENQINSELINNGDESTIAIFIEDKYKDKKIFLKNLLQEFNIDDIREIWKVESLLACSPTSCQYVVILKNGWHACTCLLLANSGVICRHYFKVMMESNFAKFHINMIPKRWYKEHLQSDLMKINNSPVVTLGNERNNVHNVNKSDRDQLIDIDFTQTNIFNQRYQSPSIQRQAFKKNEYAILTGLSRKTSQLAIKDGDNELKDFLNKFIEKRKKNREMQESNRRLRTIDNVVNKNVRSAEINGKIVFEANGRVYATDEINELLEHIAKGRPANKRLKSSIEISGKSSGNILGKENANKKEYICSKCKEIGHNVRTCKK</sequence>
<name>A0A2N0RGM4_9GLOM</name>
<dbReference type="AlphaFoldDB" id="A0A2N0RGM4"/>
<dbReference type="PANTHER" id="PTHR31669">
    <property type="entry name" value="PROTEIN FAR1-RELATED SEQUENCE 10-RELATED"/>
    <property type="match status" value="1"/>
</dbReference>
<evidence type="ECO:0000259" key="2">
    <source>
        <dbReference type="PROSITE" id="PS50966"/>
    </source>
</evidence>
<protein>
    <recommendedName>
        <fullName evidence="2">SWIM-type domain-containing protein</fullName>
    </recommendedName>
</protein>
<dbReference type="InterPro" id="IPR031052">
    <property type="entry name" value="FHY3/FAR1"/>
</dbReference>
<reference evidence="3 4" key="2">
    <citation type="submission" date="2017-10" db="EMBL/GenBank/DDBJ databases">
        <title>Genome analyses suggest a sexual origin of heterokaryosis in a supposedly ancient asexual fungus.</title>
        <authorList>
            <person name="Corradi N."/>
            <person name="Sedzielewska K."/>
            <person name="Noel J."/>
            <person name="Charron P."/>
            <person name="Farinelli L."/>
            <person name="Marton T."/>
            <person name="Kruger M."/>
            <person name="Pelin A."/>
            <person name="Brachmann A."/>
            <person name="Corradi N."/>
        </authorList>
    </citation>
    <scope>NUCLEOTIDE SEQUENCE [LARGE SCALE GENOMIC DNA]</scope>
    <source>
        <strain evidence="3 4">A1</strain>
    </source>
</reference>
<evidence type="ECO:0000313" key="3">
    <source>
        <dbReference type="EMBL" id="PKC62457.1"/>
    </source>
</evidence>